<dbReference type="RefSeq" id="WP_085635954.1">
    <property type="nucleotide sequence ID" value="NZ_JFKC01000004.1"/>
</dbReference>
<organism evidence="8 9">
    <name type="scientific">Marivita geojedonensis</name>
    <dbReference type="NCBI Taxonomy" id="1123756"/>
    <lineage>
        <taxon>Bacteria</taxon>
        <taxon>Pseudomonadati</taxon>
        <taxon>Pseudomonadota</taxon>
        <taxon>Alphaproteobacteria</taxon>
        <taxon>Rhodobacterales</taxon>
        <taxon>Roseobacteraceae</taxon>
        <taxon>Marivita</taxon>
    </lineage>
</organism>
<evidence type="ECO:0000256" key="2">
    <source>
        <dbReference type="ARBA" id="ARBA00022617"/>
    </source>
</evidence>
<accession>A0A1X4NMP3</accession>
<dbReference type="OrthoDB" id="9768666at2"/>
<dbReference type="Proteomes" id="UP000193926">
    <property type="component" value="Unassembled WGS sequence"/>
</dbReference>
<dbReference type="EMBL" id="JFKC01000004">
    <property type="protein sequence ID" value="OSQ51600.1"/>
    <property type="molecule type" value="Genomic_DNA"/>
</dbReference>
<dbReference type="SUPFAM" id="SSF52540">
    <property type="entry name" value="P-loop containing nucleoside triphosphate hydrolases"/>
    <property type="match status" value="1"/>
</dbReference>
<dbReference type="PROSITE" id="PS50893">
    <property type="entry name" value="ABC_TRANSPORTER_2"/>
    <property type="match status" value="1"/>
</dbReference>
<dbReference type="GO" id="GO:0046872">
    <property type="term" value="F:metal ion binding"/>
    <property type="evidence" value="ECO:0007669"/>
    <property type="project" value="UniProtKB-KW"/>
</dbReference>
<dbReference type="InterPro" id="IPR052034">
    <property type="entry name" value="NasD-like"/>
</dbReference>
<keyword evidence="4" id="KW-0560">Oxidoreductase</keyword>
<dbReference type="AlphaFoldDB" id="A0A1X4NMP3"/>
<dbReference type="InterPro" id="IPR003439">
    <property type="entry name" value="ABC_transporter-like_ATP-bd"/>
</dbReference>
<dbReference type="PROSITE" id="PS00365">
    <property type="entry name" value="NIR_SIR"/>
    <property type="match status" value="1"/>
</dbReference>
<reference evidence="8 9" key="1">
    <citation type="submission" date="2014-03" db="EMBL/GenBank/DDBJ databases">
        <title>The draft genome sequence of Marivita geojedonensis KCTC 23882.</title>
        <authorList>
            <person name="Lai Q."/>
            <person name="Shao Z."/>
        </authorList>
    </citation>
    <scope>NUCLEOTIDE SEQUENCE [LARGE SCALE GENOMIC DNA]</scope>
    <source>
        <strain evidence="8 9">DPG-138</strain>
    </source>
</reference>
<evidence type="ECO:0000313" key="9">
    <source>
        <dbReference type="Proteomes" id="UP000193926"/>
    </source>
</evidence>
<proteinExistence type="predicted"/>
<dbReference type="InterPro" id="IPR006067">
    <property type="entry name" value="NO2/SO3_Rdtase_4Fe4S_dom"/>
</dbReference>
<dbReference type="SUPFAM" id="SSF56014">
    <property type="entry name" value="Nitrite and sulphite reductase 4Fe-4S domain-like"/>
    <property type="match status" value="1"/>
</dbReference>
<keyword evidence="2" id="KW-0349">Heme</keyword>
<gene>
    <name evidence="8" type="ORF">MGEO_06650</name>
</gene>
<evidence type="ECO:0000256" key="6">
    <source>
        <dbReference type="ARBA" id="ARBA00023014"/>
    </source>
</evidence>
<evidence type="ECO:0000259" key="7">
    <source>
        <dbReference type="PROSITE" id="PS50893"/>
    </source>
</evidence>
<dbReference type="Pfam" id="PF00005">
    <property type="entry name" value="ABC_tran"/>
    <property type="match status" value="1"/>
</dbReference>
<feature type="domain" description="ABC transporter" evidence="7">
    <location>
        <begin position="4"/>
        <end position="265"/>
    </location>
</feature>
<evidence type="ECO:0000256" key="3">
    <source>
        <dbReference type="ARBA" id="ARBA00022723"/>
    </source>
</evidence>
<dbReference type="GO" id="GO:0005524">
    <property type="term" value="F:ATP binding"/>
    <property type="evidence" value="ECO:0007669"/>
    <property type="project" value="InterPro"/>
</dbReference>
<dbReference type="InterPro" id="IPR006066">
    <property type="entry name" value="NO2/SO3_Rdtase_FeS/sirohaem_BS"/>
</dbReference>
<evidence type="ECO:0000256" key="5">
    <source>
        <dbReference type="ARBA" id="ARBA00023004"/>
    </source>
</evidence>
<dbReference type="STRING" id="1123756.MGEO_06650"/>
<dbReference type="PRINTS" id="PR00397">
    <property type="entry name" value="SIROHAEM"/>
</dbReference>
<dbReference type="GO" id="GO:0020037">
    <property type="term" value="F:heme binding"/>
    <property type="evidence" value="ECO:0007669"/>
    <property type="project" value="InterPro"/>
</dbReference>
<dbReference type="Pfam" id="PF01077">
    <property type="entry name" value="NIR_SIR"/>
    <property type="match status" value="1"/>
</dbReference>
<dbReference type="GO" id="GO:0051539">
    <property type="term" value="F:4 iron, 4 sulfur cluster binding"/>
    <property type="evidence" value="ECO:0007669"/>
    <property type="project" value="UniProtKB-KW"/>
</dbReference>
<protein>
    <recommendedName>
        <fullName evidence="7">ABC transporter domain-containing protein</fullName>
    </recommendedName>
</protein>
<keyword evidence="9" id="KW-1185">Reference proteome</keyword>
<comment type="caution">
    <text evidence="8">The sequence shown here is derived from an EMBL/GenBank/DDBJ whole genome shotgun (WGS) entry which is preliminary data.</text>
</comment>
<keyword evidence="5" id="KW-0408">Iron</keyword>
<dbReference type="InterPro" id="IPR045854">
    <property type="entry name" value="NO2/SO3_Rdtase_4Fe4S_sf"/>
</dbReference>
<dbReference type="GO" id="GO:0016491">
    <property type="term" value="F:oxidoreductase activity"/>
    <property type="evidence" value="ECO:0007669"/>
    <property type="project" value="UniProtKB-KW"/>
</dbReference>
<dbReference type="Gene3D" id="3.30.413.10">
    <property type="entry name" value="Sulfite Reductase Hemoprotein, domain 1"/>
    <property type="match status" value="1"/>
</dbReference>
<evidence type="ECO:0000256" key="1">
    <source>
        <dbReference type="ARBA" id="ARBA00022485"/>
    </source>
</evidence>
<dbReference type="GO" id="GO:0016887">
    <property type="term" value="F:ATP hydrolysis activity"/>
    <property type="evidence" value="ECO:0007669"/>
    <property type="project" value="InterPro"/>
</dbReference>
<keyword evidence="6" id="KW-0411">Iron-sulfur</keyword>
<keyword evidence="3" id="KW-0479">Metal-binding</keyword>
<evidence type="ECO:0000256" key="4">
    <source>
        <dbReference type="ARBA" id="ARBA00023002"/>
    </source>
</evidence>
<keyword evidence="1" id="KW-0004">4Fe-4S</keyword>
<sequence>MSFLSFKNVSKSYGVGTNQTHVLKNIDLDVQEGEFLVLLGFSGTGKTTLINLMAGLDTPTSGDVTFKGAPVTDLPHIWSDLNKAGLVSGHAYSKGLRTVKTCVGTDHCRFGTQNSTGLGIKLEKILWGSWTPHKVKLGVSGCPRNCAEATCKDIGVICVDSGYQIGIAGAAGMDVKETELLCQVPTEEECIEVIVAVTQAYRENAKYLDRIYKWVGKVGLDWVKEVVVDDVENRRALVERFEVSQSIYRKDPWAEHARDKAQNYAPLADLTPLAAE</sequence>
<name>A0A1X4NMP3_9RHOB</name>
<dbReference type="PANTHER" id="PTHR43809:SF1">
    <property type="entry name" value="NITRITE REDUCTASE (NADH) LARGE SUBUNIT"/>
    <property type="match status" value="1"/>
</dbReference>
<dbReference type="PANTHER" id="PTHR43809">
    <property type="entry name" value="NITRITE REDUCTASE (NADH) LARGE SUBUNIT"/>
    <property type="match status" value="1"/>
</dbReference>
<dbReference type="InterPro" id="IPR027417">
    <property type="entry name" value="P-loop_NTPase"/>
</dbReference>
<evidence type="ECO:0000313" key="8">
    <source>
        <dbReference type="EMBL" id="OSQ51600.1"/>
    </source>
</evidence>
<dbReference type="Gene3D" id="3.40.50.300">
    <property type="entry name" value="P-loop containing nucleotide triphosphate hydrolases"/>
    <property type="match status" value="1"/>
</dbReference>